<keyword evidence="3" id="KW-0808">Transferase</keyword>
<dbReference type="EC" id="2.7.7.50" evidence="1"/>
<dbReference type="Proteomes" id="UP001141552">
    <property type="component" value="Unassembled WGS sequence"/>
</dbReference>
<dbReference type="PROSITE" id="PS50056">
    <property type="entry name" value="TYR_PHOSPHATASE_2"/>
    <property type="match status" value="1"/>
</dbReference>
<dbReference type="InterPro" id="IPR012340">
    <property type="entry name" value="NA-bd_OB-fold"/>
</dbReference>
<dbReference type="GO" id="GO:0004721">
    <property type="term" value="F:phosphoprotein phosphatase activity"/>
    <property type="evidence" value="ECO:0007669"/>
    <property type="project" value="UniProtKB-KW"/>
</dbReference>
<dbReference type="InterPro" id="IPR016130">
    <property type="entry name" value="Tyr_Pase_AS"/>
</dbReference>
<evidence type="ECO:0000256" key="4">
    <source>
        <dbReference type="ARBA" id="ARBA00022695"/>
    </source>
</evidence>
<evidence type="ECO:0000256" key="6">
    <source>
        <dbReference type="ARBA" id="ARBA00022801"/>
    </source>
</evidence>
<dbReference type="PANTHER" id="PTHR10367">
    <property type="entry name" value="MRNA-CAPPING ENZYME"/>
    <property type="match status" value="1"/>
</dbReference>
<dbReference type="EMBL" id="JAKUCV010004604">
    <property type="protein sequence ID" value="KAJ4834833.1"/>
    <property type="molecule type" value="Genomic_DNA"/>
</dbReference>
<dbReference type="PIRSF" id="PIRSF036958">
    <property type="entry name" value="mRNA_capping_HCE"/>
    <property type="match status" value="1"/>
</dbReference>
<proteinExistence type="predicted"/>
<dbReference type="InterPro" id="IPR001339">
    <property type="entry name" value="mRNA_cap_enzyme_adenylation"/>
</dbReference>
<protein>
    <recommendedName>
        <fullName evidence="1">mRNA guanylyltransferase</fullName>
        <ecNumber evidence="1">2.7.7.50</ecNumber>
    </recommendedName>
</protein>
<evidence type="ECO:0000256" key="9">
    <source>
        <dbReference type="ARBA" id="ARBA00023134"/>
    </source>
</evidence>
<dbReference type="GO" id="GO:0140818">
    <property type="term" value="F:mRNA 5'-triphosphate monophosphatase activity"/>
    <property type="evidence" value="ECO:0007669"/>
    <property type="project" value="InterPro"/>
</dbReference>
<evidence type="ECO:0000256" key="7">
    <source>
        <dbReference type="ARBA" id="ARBA00022912"/>
    </source>
</evidence>
<reference evidence="14" key="2">
    <citation type="journal article" date="2023" name="Plants (Basel)">
        <title>Annotation of the Turnera subulata (Passifloraceae) Draft Genome Reveals the S-Locus Evolved after the Divergence of Turneroideae from Passifloroideae in a Stepwise Manner.</title>
        <authorList>
            <person name="Henning P.M."/>
            <person name="Roalson E.H."/>
            <person name="Mir W."/>
            <person name="McCubbin A.G."/>
            <person name="Shore J.S."/>
        </authorList>
    </citation>
    <scope>NUCLEOTIDE SEQUENCE</scope>
    <source>
        <strain evidence="14">F60SS</strain>
    </source>
</reference>
<dbReference type="Gene3D" id="3.30.470.30">
    <property type="entry name" value="DNA ligase/mRNA capping enzyme"/>
    <property type="match status" value="1"/>
</dbReference>
<reference evidence="14" key="1">
    <citation type="submission" date="2022-02" db="EMBL/GenBank/DDBJ databases">
        <authorList>
            <person name="Henning P.M."/>
            <person name="McCubbin A.G."/>
            <person name="Shore J.S."/>
        </authorList>
    </citation>
    <scope>NUCLEOTIDE SEQUENCE</scope>
    <source>
        <strain evidence="14">F60SS</strain>
        <tissue evidence="14">Leaves</tissue>
    </source>
</reference>
<dbReference type="Pfam" id="PF03919">
    <property type="entry name" value="mRNA_cap_C"/>
    <property type="match status" value="1"/>
</dbReference>
<dbReference type="Pfam" id="PF00782">
    <property type="entry name" value="DSPc"/>
    <property type="match status" value="1"/>
</dbReference>
<evidence type="ECO:0000256" key="2">
    <source>
        <dbReference type="ARBA" id="ARBA00022664"/>
    </source>
</evidence>
<keyword evidence="5 12" id="KW-0547">Nucleotide-binding</keyword>
<dbReference type="InterPro" id="IPR017074">
    <property type="entry name" value="mRNA_cap_enz_bifunc"/>
</dbReference>
<dbReference type="InterPro" id="IPR029021">
    <property type="entry name" value="Prot-tyrosine_phosphatase-like"/>
</dbReference>
<evidence type="ECO:0000256" key="12">
    <source>
        <dbReference type="PIRSR" id="PIRSR036958-3"/>
    </source>
</evidence>
<feature type="active site" description="N6-GMP-lysine intermediate" evidence="11">
    <location>
        <position position="324"/>
    </location>
</feature>
<keyword evidence="7" id="KW-0904">Protein phosphatase</keyword>
<dbReference type="InterPro" id="IPR013846">
    <property type="entry name" value="mRNA_cap_enzyme_C"/>
</dbReference>
<evidence type="ECO:0000313" key="14">
    <source>
        <dbReference type="EMBL" id="KAJ4834833.1"/>
    </source>
</evidence>
<keyword evidence="4" id="KW-0548">Nucleotidyltransferase</keyword>
<dbReference type="Gene3D" id="2.40.50.140">
    <property type="entry name" value="Nucleic acid-binding proteins"/>
    <property type="match status" value="1"/>
</dbReference>
<evidence type="ECO:0000256" key="3">
    <source>
        <dbReference type="ARBA" id="ARBA00022679"/>
    </source>
</evidence>
<dbReference type="AlphaFoldDB" id="A0A9Q0FNT8"/>
<feature type="active site" description="Phosphocysteine intermediate" evidence="10">
    <location>
        <position position="158"/>
    </location>
</feature>
<dbReference type="InterPro" id="IPR020422">
    <property type="entry name" value="TYR_PHOSPHATASE_DUAL_dom"/>
</dbReference>
<feature type="binding site" evidence="12">
    <location>
        <position position="344"/>
    </location>
    <ligand>
        <name>GTP</name>
        <dbReference type="ChEBI" id="CHEBI:37565"/>
    </ligand>
</feature>
<dbReference type="Gene3D" id="3.90.190.10">
    <property type="entry name" value="Protein tyrosine phosphatase superfamily"/>
    <property type="match status" value="1"/>
</dbReference>
<dbReference type="InterPro" id="IPR051029">
    <property type="entry name" value="mRNA_Capping_Enz/RNA_Phosphat"/>
</dbReference>
<feature type="domain" description="Tyrosine specific protein phosphatases" evidence="13">
    <location>
        <begin position="134"/>
        <end position="203"/>
    </location>
</feature>
<gene>
    <name evidence="14" type="ORF">Tsubulata_026289</name>
</gene>
<evidence type="ECO:0000256" key="8">
    <source>
        <dbReference type="ARBA" id="ARBA00023042"/>
    </source>
</evidence>
<evidence type="ECO:0000256" key="11">
    <source>
        <dbReference type="PIRSR" id="PIRSR036958-2"/>
    </source>
</evidence>
<dbReference type="SUPFAM" id="SSF56091">
    <property type="entry name" value="DNA ligase/mRNA capping enzyme, catalytic domain"/>
    <property type="match status" value="1"/>
</dbReference>
<dbReference type="SUPFAM" id="SSF50249">
    <property type="entry name" value="Nucleic acid-binding proteins"/>
    <property type="match status" value="1"/>
</dbReference>
<dbReference type="SUPFAM" id="SSF52799">
    <property type="entry name" value="(Phosphotyrosine protein) phosphatases II"/>
    <property type="match status" value="1"/>
</dbReference>
<evidence type="ECO:0000313" key="15">
    <source>
        <dbReference type="Proteomes" id="UP001141552"/>
    </source>
</evidence>
<evidence type="ECO:0000256" key="1">
    <source>
        <dbReference type="ARBA" id="ARBA00012475"/>
    </source>
</evidence>
<keyword evidence="2" id="KW-0507">mRNA processing</keyword>
<dbReference type="GO" id="GO:0005524">
    <property type="term" value="F:ATP binding"/>
    <property type="evidence" value="ECO:0007669"/>
    <property type="project" value="InterPro"/>
</dbReference>
<dbReference type="InterPro" id="IPR000340">
    <property type="entry name" value="Dual-sp_phosphatase_cat-dom"/>
</dbReference>
<accession>A0A9Q0FNT8</accession>
<dbReference type="PROSITE" id="PS00383">
    <property type="entry name" value="TYR_PHOSPHATASE_1"/>
    <property type="match status" value="1"/>
</dbReference>
<keyword evidence="9 12" id="KW-0342">GTP-binding</keyword>
<evidence type="ECO:0000259" key="13">
    <source>
        <dbReference type="PROSITE" id="PS50056"/>
    </source>
</evidence>
<name>A0A9Q0FNT8_9ROSI</name>
<evidence type="ECO:0000256" key="5">
    <source>
        <dbReference type="ARBA" id="ARBA00022741"/>
    </source>
</evidence>
<organism evidence="14 15">
    <name type="scientific">Turnera subulata</name>
    <dbReference type="NCBI Taxonomy" id="218843"/>
    <lineage>
        <taxon>Eukaryota</taxon>
        <taxon>Viridiplantae</taxon>
        <taxon>Streptophyta</taxon>
        <taxon>Embryophyta</taxon>
        <taxon>Tracheophyta</taxon>
        <taxon>Spermatophyta</taxon>
        <taxon>Magnoliopsida</taxon>
        <taxon>eudicotyledons</taxon>
        <taxon>Gunneridae</taxon>
        <taxon>Pentapetalae</taxon>
        <taxon>rosids</taxon>
        <taxon>fabids</taxon>
        <taxon>Malpighiales</taxon>
        <taxon>Passifloraceae</taxon>
        <taxon>Turnera</taxon>
    </lineage>
</organism>
<dbReference type="InterPro" id="IPR000387">
    <property type="entry name" value="Tyr_Pase_dom"/>
</dbReference>
<dbReference type="OrthoDB" id="200924at2759"/>
<comment type="caution">
    <text evidence="14">The sequence shown here is derived from an EMBL/GenBank/DDBJ whole genome shotgun (WGS) entry which is preliminary data.</text>
</comment>
<dbReference type="CDD" id="cd07895">
    <property type="entry name" value="Adenylation_mRNA_capping"/>
    <property type="match status" value="1"/>
</dbReference>
<keyword evidence="15" id="KW-1185">Reference proteome</keyword>
<keyword evidence="6" id="KW-0378">Hydrolase</keyword>
<evidence type="ECO:0000256" key="10">
    <source>
        <dbReference type="PIRSR" id="PIRSR036958-1"/>
    </source>
</evidence>
<keyword evidence="8" id="KW-0506">mRNA capping</keyword>
<dbReference type="GO" id="GO:0004484">
    <property type="term" value="F:mRNA guanylyltransferase activity"/>
    <property type="evidence" value="ECO:0007669"/>
    <property type="project" value="UniProtKB-EC"/>
</dbReference>
<dbReference type="GO" id="GO:0005525">
    <property type="term" value="F:GTP binding"/>
    <property type="evidence" value="ECO:0007669"/>
    <property type="project" value="UniProtKB-KW"/>
</dbReference>
<feature type="binding site" evidence="12">
    <location>
        <begin position="533"/>
        <end position="538"/>
    </location>
    <ligand>
        <name>GTP</name>
        <dbReference type="ChEBI" id="CHEBI:37565"/>
    </ligand>
</feature>
<dbReference type="SMART" id="SM00195">
    <property type="entry name" value="DSPc"/>
    <property type="match status" value="1"/>
</dbReference>
<dbReference type="PANTHER" id="PTHR10367:SF23">
    <property type="entry name" value="MRNA GUANYLYLTRANSFERASE"/>
    <property type="match status" value="1"/>
</dbReference>
<feature type="binding site" evidence="12">
    <location>
        <position position="329"/>
    </location>
    <ligand>
        <name>GTP</name>
        <dbReference type="ChEBI" id="CHEBI:37565"/>
    </ligand>
</feature>
<sequence length="578" mass="67582">MGYELCIAGWLGCPAYGQAIGCIIPSKVPLGESFDQYIPCEHRYTPKHVIYQQRQLGREVSWLKAIVLPLCAQKYSHFLLNSCFLTWLIQIGLVIDLTNTNRYYPISSWSEEGIGYSKIRCVGRDSVPDDASIDKFVQQVLQFLSHQRHTKKYVLVHCTHGHNRTGYMVAHFLKRTESISVTEAINIFSRARHPGVYKQDYLDSLYRSYHELKPELVVCPRTPEWKRTSLPDFDGGVVQEATHSHENGEDRAMTNDDVLGEAIPSVQVGPLQQICYRLLLLENYNLSSTVQERGNPQFPGSHPVSLDMDNLQFLRQHHYCATWKADGTRYMMLITWDGCYLIDRKFHFRRVEMRFPCKDKTKTHNYTLLDGEMVIDFVPSSQKQERRYLIYDVMAINGISVVKFPFHERWKMIEKDVVEPRNMERNALSKSTYPSYRYDMEPFRVRRKQFYPLSTSNKLLKKFIPGLSHGADGLIFQLGVDNQHHLFLHERGKKRVMEGNRIVFNDASHSFSYSGRIIECYWDPDRKLWIFMRVRTDKSTPNEFNTYKKVMRSIRDNITEEVLLKEIDHTIRLPMYAG</sequence>
<feature type="binding site" evidence="12">
    <location>
        <begin position="370"/>
        <end position="372"/>
    </location>
    <ligand>
        <name>GTP</name>
        <dbReference type="ChEBI" id="CHEBI:37565"/>
    </ligand>
</feature>
<dbReference type="GO" id="GO:0006370">
    <property type="term" value="P:7-methylguanosine mRNA capping"/>
    <property type="evidence" value="ECO:0007669"/>
    <property type="project" value="UniProtKB-KW"/>
</dbReference>
<dbReference type="Pfam" id="PF01331">
    <property type="entry name" value="mRNA_cap_enzyme"/>
    <property type="match status" value="1"/>
</dbReference>